<feature type="domain" description="HTH arsR-type" evidence="4">
    <location>
        <begin position="7"/>
        <end position="101"/>
    </location>
</feature>
<dbReference type="InterPro" id="IPR051011">
    <property type="entry name" value="Metal_resp_trans_reg"/>
</dbReference>
<evidence type="ECO:0000256" key="1">
    <source>
        <dbReference type="ARBA" id="ARBA00023015"/>
    </source>
</evidence>
<dbReference type="STRING" id="1423781.FD06_GL000443"/>
<accession>A0A0R2AXZ0</accession>
<dbReference type="PANTHER" id="PTHR43132">
    <property type="entry name" value="ARSENICAL RESISTANCE OPERON REPRESSOR ARSR-RELATED"/>
    <property type="match status" value="1"/>
</dbReference>
<dbReference type="Pfam" id="PF01022">
    <property type="entry name" value="HTH_5"/>
    <property type="match status" value="1"/>
</dbReference>
<dbReference type="CDD" id="cd00090">
    <property type="entry name" value="HTH_ARSR"/>
    <property type="match status" value="1"/>
</dbReference>
<name>A0A0R2AXZ0_9LACO</name>
<organism evidence="5 6">
    <name type="scientific">Apilactobacillus ozensis DSM 23829 = JCM 17196</name>
    <dbReference type="NCBI Taxonomy" id="1423781"/>
    <lineage>
        <taxon>Bacteria</taxon>
        <taxon>Bacillati</taxon>
        <taxon>Bacillota</taxon>
        <taxon>Bacilli</taxon>
        <taxon>Lactobacillales</taxon>
        <taxon>Lactobacillaceae</taxon>
        <taxon>Apilactobacillus</taxon>
    </lineage>
</organism>
<evidence type="ECO:0000313" key="5">
    <source>
        <dbReference type="EMBL" id="KRM67724.1"/>
    </source>
</evidence>
<keyword evidence="3" id="KW-0804">Transcription</keyword>
<dbReference type="InterPro" id="IPR001845">
    <property type="entry name" value="HTH_ArsR_DNA-bd_dom"/>
</dbReference>
<dbReference type="InterPro" id="IPR036390">
    <property type="entry name" value="WH_DNA-bd_sf"/>
</dbReference>
<dbReference type="SUPFAM" id="SSF46785">
    <property type="entry name" value="Winged helix' DNA-binding domain"/>
    <property type="match status" value="1"/>
</dbReference>
<protein>
    <recommendedName>
        <fullName evidence="4">HTH arsR-type domain-containing protein</fullName>
    </recommendedName>
</protein>
<dbReference type="InterPro" id="IPR036388">
    <property type="entry name" value="WH-like_DNA-bd_sf"/>
</dbReference>
<dbReference type="NCBIfam" id="NF033788">
    <property type="entry name" value="HTH_metalloreg"/>
    <property type="match status" value="1"/>
</dbReference>
<dbReference type="InterPro" id="IPR011991">
    <property type="entry name" value="ArsR-like_HTH"/>
</dbReference>
<gene>
    <name evidence="5" type="ORF">FD06_GL000443</name>
</gene>
<dbReference type="GO" id="GO:0003677">
    <property type="term" value="F:DNA binding"/>
    <property type="evidence" value="ECO:0007669"/>
    <property type="project" value="UniProtKB-KW"/>
</dbReference>
<sequence>MQSINPIDSKHLTEMSEIIKLLNNPKRVQMLFILEQASLSVKEICEVLNLDQPTASHNLAMLRKHQLVSAKRVGKYNHYILNDPHILDIINETFSHADHVLRGKKHGE</sequence>
<dbReference type="Gene3D" id="1.10.10.10">
    <property type="entry name" value="Winged helix-like DNA-binding domain superfamily/Winged helix DNA-binding domain"/>
    <property type="match status" value="1"/>
</dbReference>
<dbReference type="Proteomes" id="UP000052012">
    <property type="component" value="Unassembled WGS sequence"/>
</dbReference>
<keyword evidence="6" id="KW-1185">Reference proteome</keyword>
<keyword evidence="2" id="KW-0238">DNA-binding</keyword>
<dbReference type="PATRIC" id="fig|1423781.4.peg.455"/>
<proteinExistence type="predicted"/>
<evidence type="ECO:0000259" key="4">
    <source>
        <dbReference type="PROSITE" id="PS50987"/>
    </source>
</evidence>
<dbReference type="PRINTS" id="PR00778">
    <property type="entry name" value="HTHARSR"/>
</dbReference>
<keyword evidence="1" id="KW-0805">Transcription regulation</keyword>
<dbReference type="GO" id="GO:0003700">
    <property type="term" value="F:DNA-binding transcription factor activity"/>
    <property type="evidence" value="ECO:0007669"/>
    <property type="project" value="InterPro"/>
</dbReference>
<dbReference type="SMART" id="SM00418">
    <property type="entry name" value="HTH_ARSR"/>
    <property type="match status" value="1"/>
</dbReference>
<reference evidence="5 6" key="1">
    <citation type="journal article" date="2015" name="Genome Announc.">
        <title>Expanding the biotechnology potential of lactobacilli through comparative genomics of 213 strains and associated genera.</title>
        <authorList>
            <person name="Sun Z."/>
            <person name="Harris H.M."/>
            <person name="McCann A."/>
            <person name="Guo C."/>
            <person name="Argimon S."/>
            <person name="Zhang W."/>
            <person name="Yang X."/>
            <person name="Jeffery I.B."/>
            <person name="Cooney J.C."/>
            <person name="Kagawa T.F."/>
            <person name="Liu W."/>
            <person name="Song Y."/>
            <person name="Salvetti E."/>
            <person name="Wrobel A."/>
            <person name="Rasinkangas P."/>
            <person name="Parkhill J."/>
            <person name="Rea M.C."/>
            <person name="O'Sullivan O."/>
            <person name="Ritari J."/>
            <person name="Douillard F.P."/>
            <person name="Paul Ross R."/>
            <person name="Yang R."/>
            <person name="Briner A.E."/>
            <person name="Felis G.E."/>
            <person name="de Vos W.M."/>
            <person name="Barrangou R."/>
            <person name="Klaenhammer T.R."/>
            <person name="Caufield P.W."/>
            <person name="Cui Y."/>
            <person name="Zhang H."/>
            <person name="O'Toole P.W."/>
        </authorList>
    </citation>
    <scope>NUCLEOTIDE SEQUENCE [LARGE SCALE GENOMIC DNA]</scope>
    <source>
        <strain evidence="5 6">DSM 23829</strain>
    </source>
</reference>
<dbReference type="PROSITE" id="PS50987">
    <property type="entry name" value="HTH_ARSR_2"/>
    <property type="match status" value="1"/>
</dbReference>
<dbReference type="AlphaFoldDB" id="A0A0R2AXZ0"/>
<comment type="caution">
    <text evidence="5">The sequence shown here is derived from an EMBL/GenBank/DDBJ whole genome shotgun (WGS) entry which is preliminary data.</text>
</comment>
<dbReference type="PANTHER" id="PTHR43132:SF6">
    <property type="entry name" value="HTH-TYPE TRANSCRIPTIONAL REPRESSOR CZRA"/>
    <property type="match status" value="1"/>
</dbReference>
<evidence type="ECO:0000313" key="6">
    <source>
        <dbReference type="Proteomes" id="UP000052012"/>
    </source>
</evidence>
<evidence type="ECO:0000256" key="3">
    <source>
        <dbReference type="ARBA" id="ARBA00023163"/>
    </source>
</evidence>
<evidence type="ECO:0000256" key="2">
    <source>
        <dbReference type="ARBA" id="ARBA00023125"/>
    </source>
</evidence>
<dbReference type="EMBL" id="AYYQ01000035">
    <property type="protein sequence ID" value="KRM67724.1"/>
    <property type="molecule type" value="Genomic_DNA"/>
</dbReference>